<feature type="transmembrane region" description="Helical" evidence="18">
    <location>
        <begin position="139"/>
        <end position="158"/>
    </location>
</feature>
<keyword evidence="10 18" id="KW-1278">Translocase</keyword>
<proteinExistence type="inferred from homology"/>
<feature type="transmembrane region" description="Helical" evidence="18">
    <location>
        <begin position="76"/>
        <end position="100"/>
    </location>
</feature>
<reference evidence="20" key="1">
    <citation type="submission" date="2023-07" db="EMBL/GenBank/DDBJ databases">
        <title>The complete mitochondrial genome of parasitoid wasp Pseudoligosita nephotetticum (Hymenoptera: Trichogrammatidae) and its phylogenetic implications.</title>
        <authorList>
            <person name="Wang L."/>
        </authorList>
    </citation>
    <scope>NUCLEOTIDE SEQUENCE</scope>
</reference>
<dbReference type="InterPro" id="IPR050175">
    <property type="entry name" value="Complex_I_Subunit_2"/>
</dbReference>
<keyword evidence="7 18" id="KW-0679">Respiratory chain</keyword>
<gene>
    <name evidence="20" type="primary">nad2</name>
</gene>
<evidence type="ECO:0000256" key="12">
    <source>
        <dbReference type="ARBA" id="ARBA00022989"/>
    </source>
</evidence>
<dbReference type="PANTHER" id="PTHR46552:SF1">
    <property type="entry name" value="NADH-UBIQUINONE OXIDOREDUCTASE CHAIN 2"/>
    <property type="match status" value="1"/>
</dbReference>
<keyword evidence="11 18" id="KW-0249">Electron transport</keyword>
<evidence type="ECO:0000256" key="14">
    <source>
        <dbReference type="ARBA" id="ARBA00023075"/>
    </source>
</evidence>
<dbReference type="EMBL" id="OR241327">
    <property type="protein sequence ID" value="WLF85671.1"/>
    <property type="molecule type" value="Genomic_DNA"/>
</dbReference>
<comment type="catalytic activity">
    <reaction evidence="17 18">
        <text>a ubiquinone + NADH + 5 H(+)(in) = a ubiquinol + NAD(+) + 4 H(+)(out)</text>
        <dbReference type="Rhea" id="RHEA:29091"/>
        <dbReference type="Rhea" id="RHEA-COMP:9565"/>
        <dbReference type="Rhea" id="RHEA-COMP:9566"/>
        <dbReference type="ChEBI" id="CHEBI:15378"/>
        <dbReference type="ChEBI" id="CHEBI:16389"/>
        <dbReference type="ChEBI" id="CHEBI:17976"/>
        <dbReference type="ChEBI" id="CHEBI:57540"/>
        <dbReference type="ChEBI" id="CHEBI:57945"/>
        <dbReference type="EC" id="7.1.1.2"/>
    </reaction>
</comment>
<protein>
    <recommendedName>
        <fullName evidence="5 18">NADH-ubiquinone oxidoreductase chain 2</fullName>
        <ecNumber evidence="4 18">7.1.1.2</ecNumber>
    </recommendedName>
</protein>
<comment type="subcellular location">
    <subcellularLocation>
        <location evidence="2 18">Mitochondrion inner membrane</location>
        <topology evidence="2 18">Multi-pass membrane protein</topology>
    </subcellularLocation>
</comment>
<dbReference type="GO" id="GO:0008137">
    <property type="term" value="F:NADH dehydrogenase (ubiquinone) activity"/>
    <property type="evidence" value="ECO:0007669"/>
    <property type="project" value="UniProtKB-EC"/>
</dbReference>
<evidence type="ECO:0000256" key="15">
    <source>
        <dbReference type="ARBA" id="ARBA00023128"/>
    </source>
</evidence>
<dbReference type="GO" id="GO:0006120">
    <property type="term" value="P:mitochondrial electron transport, NADH to ubiquinone"/>
    <property type="evidence" value="ECO:0007669"/>
    <property type="project" value="InterPro"/>
</dbReference>
<feature type="transmembrane region" description="Helical" evidence="18">
    <location>
        <begin position="302"/>
        <end position="326"/>
    </location>
</feature>
<keyword evidence="6" id="KW-0813">Transport</keyword>
<evidence type="ECO:0000256" key="7">
    <source>
        <dbReference type="ARBA" id="ARBA00022660"/>
    </source>
</evidence>
<evidence type="ECO:0000313" key="20">
    <source>
        <dbReference type="EMBL" id="WLF85671.1"/>
    </source>
</evidence>
<evidence type="ECO:0000256" key="3">
    <source>
        <dbReference type="ARBA" id="ARBA00007012"/>
    </source>
</evidence>
<keyword evidence="16 18" id="KW-0472">Membrane</keyword>
<feature type="transmembrane region" description="Helical" evidence="18">
    <location>
        <begin position="262"/>
        <end position="281"/>
    </location>
</feature>
<feature type="transmembrane region" description="Helical" evidence="18">
    <location>
        <begin position="52"/>
        <end position="70"/>
    </location>
</feature>
<evidence type="ECO:0000259" key="19">
    <source>
        <dbReference type="Pfam" id="PF00361"/>
    </source>
</evidence>
<evidence type="ECO:0000256" key="1">
    <source>
        <dbReference type="ARBA" id="ARBA00003257"/>
    </source>
</evidence>
<sequence>MLFFPMLMISLMMILISNSWFSMWMIMEINLLSFIMLLIFDKNLNNDLLMNYFLIQSFNSYLFLMSSFMLNYFNNMIMFFFILNFSLLTKMGMPPFYYWYLKMMKNLNWYNLIYMSTFQKIIPLYTFLMLMNFNLIEVMLLNFMILMFYSIFLSLIGLNQMNLKLLMSYSSIIQMSWIIIIMYMNEYYSMMYYLIYLLISLNMMLMFNMMNLNNLNDLMYMKMKNNLMYLYYMFMMFSLSGIPPMFGFLMKWLSLQLMTNFLNFYLLMMLLLSSLVSMFFYMRMMFNNFLNYNFSMKINLKFINYFEINFNFFLLNWIMLIMLLFYEII</sequence>
<evidence type="ECO:0000256" key="16">
    <source>
        <dbReference type="ARBA" id="ARBA00023136"/>
    </source>
</evidence>
<feature type="transmembrane region" description="Helical" evidence="18">
    <location>
        <begin position="20"/>
        <end position="40"/>
    </location>
</feature>
<evidence type="ECO:0000256" key="17">
    <source>
        <dbReference type="ARBA" id="ARBA00049551"/>
    </source>
</evidence>
<name>A0AA49KED5_9HYME</name>
<geneLocation type="mitochondrion" evidence="20"/>
<feature type="transmembrane region" description="Helical" evidence="18">
    <location>
        <begin position="190"/>
        <end position="208"/>
    </location>
</feature>
<dbReference type="EC" id="7.1.1.2" evidence="4 18"/>
<feature type="domain" description="NADH:quinone oxidoreductase/Mrp antiporter transmembrane" evidence="19">
    <location>
        <begin position="17"/>
        <end position="275"/>
    </location>
</feature>
<evidence type="ECO:0000256" key="6">
    <source>
        <dbReference type="ARBA" id="ARBA00022448"/>
    </source>
</evidence>
<accession>A0AA49KED5</accession>
<dbReference type="GO" id="GO:0005743">
    <property type="term" value="C:mitochondrial inner membrane"/>
    <property type="evidence" value="ECO:0007669"/>
    <property type="project" value="UniProtKB-SubCell"/>
</dbReference>
<evidence type="ECO:0000256" key="10">
    <source>
        <dbReference type="ARBA" id="ARBA00022967"/>
    </source>
</evidence>
<evidence type="ECO:0000256" key="9">
    <source>
        <dbReference type="ARBA" id="ARBA00022792"/>
    </source>
</evidence>
<dbReference type="InterPro" id="IPR003917">
    <property type="entry name" value="NADH_UbQ_OxRdtase_chain2"/>
</dbReference>
<evidence type="ECO:0000256" key="2">
    <source>
        <dbReference type="ARBA" id="ARBA00004448"/>
    </source>
</evidence>
<evidence type="ECO:0000256" key="4">
    <source>
        <dbReference type="ARBA" id="ARBA00012944"/>
    </source>
</evidence>
<feature type="transmembrane region" description="Helical" evidence="18">
    <location>
        <begin position="229"/>
        <end position="250"/>
    </location>
</feature>
<evidence type="ECO:0000256" key="18">
    <source>
        <dbReference type="RuleBase" id="RU003403"/>
    </source>
</evidence>
<evidence type="ECO:0000256" key="5">
    <source>
        <dbReference type="ARBA" id="ARBA00021008"/>
    </source>
</evidence>
<keyword evidence="13 18" id="KW-0520">NAD</keyword>
<feature type="transmembrane region" description="Helical" evidence="18">
    <location>
        <begin position="112"/>
        <end position="133"/>
    </location>
</feature>
<keyword evidence="14 18" id="KW-0830">Ubiquinone</keyword>
<organism evidence="20">
    <name type="scientific">Pseudoligosita yasumatsui</name>
    <dbReference type="NCBI Taxonomy" id="3067466"/>
    <lineage>
        <taxon>Eukaryota</taxon>
        <taxon>Metazoa</taxon>
        <taxon>Ecdysozoa</taxon>
        <taxon>Arthropoda</taxon>
        <taxon>Hexapoda</taxon>
        <taxon>Insecta</taxon>
        <taxon>Pterygota</taxon>
        <taxon>Neoptera</taxon>
        <taxon>Endopterygota</taxon>
        <taxon>Hymenoptera</taxon>
        <taxon>Apocrita</taxon>
        <taxon>Proctotrupomorpha</taxon>
        <taxon>Chalcidoidea</taxon>
        <taxon>Trichogrammatidae</taxon>
        <taxon>Pseudoligosita</taxon>
    </lineage>
</organism>
<feature type="transmembrane region" description="Helical" evidence="18">
    <location>
        <begin position="165"/>
        <end position="184"/>
    </location>
</feature>
<comment type="similarity">
    <text evidence="3 18">Belongs to the complex I subunit 2 family.</text>
</comment>
<dbReference type="AlphaFoldDB" id="A0AA49KED5"/>
<keyword evidence="9 18" id="KW-0999">Mitochondrion inner membrane</keyword>
<evidence type="ECO:0000256" key="11">
    <source>
        <dbReference type="ARBA" id="ARBA00022982"/>
    </source>
</evidence>
<dbReference type="Pfam" id="PF00361">
    <property type="entry name" value="Proton_antipo_M"/>
    <property type="match status" value="1"/>
</dbReference>
<evidence type="ECO:0000256" key="8">
    <source>
        <dbReference type="ARBA" id="ARBA00022692"/>
    </source>
</evidence>
<keyword evidence="12 18" id="KW-1133">Transmembrane helix</keyword>
<dbReference type="InterPro" id="IPR001750">
    <property type="entry name" value="ND/Mrp_TM"/>
</dbReference>
<keyword evidence="8 18" id="KW-0812">Transmembrane</keyword>
<comment type="function">
    <text evidence="18">Core subunit of the mitochondrial membrane respiratory chain NADH dehydrogenase (Complex I) which catalyzes electron transfer from NADH through the respiratory chain, using ubiquinone as an electron acceptor. Essential for the catalytic activity and assembly of complex I.</text>
</comment>
<dbReference type="PANTHER" id="PTHR46552">
    <property type="entry name" value="NADH-UBIQUINONE OXIDOREDUCTASE CHAIN 2"/>
    <property type="match status" value="1"/>
</dbReference>
<keyword evidence="15 18" id="KW-0496">Mitochondrion</keyword>
<evidence type="ECO:0000256" key="13">
    <source>
        <dbReference type="ARBA" id="ARBA00023027"/>
    </source>
</evidence>
<dbReference type="PRINTS" id="PR01436">
    <property type="entry name" value="NADHDHGNASE2"/>
</dbReference>
<comment type="function">
    <text evidence="1">Core subunit of the mitochondrial membrane respiratory chain NADH dehydrogenase (Complex I) that is believed to belong to the minimal assembly required for catalysis. Complex I functions in the transfer of electrons from NADH to the respiratory chain. The immediate electron acceptor for the enzyme is believed to be ubiquinone.</text>
</comment>